<sequence>MITDNKELKTGELQPRNNISKKLQEKRKNQKQRTHRNTRYRKPKSNNKKRREEISG</sequence>
<organism evidence="2 3">
    <name type="scientific">Methanohalarchaeum thermophilum</name>
    <dbReference type="NCBI Taxonomy" id="1903181"/>
    <lineage>
        <taxon>Archaea</taxon>
        <taxon>Methanobacteriati</taxon>
        <taxon>Methanobacteriota</taxon>
        <taxon>Methanonatronarchaeia</taxon>
        <taxon>Methanonatronarchaeales</taxon>
        <taxon>Methanonatronarchaeaceae</taxon>
        <taxon>Candidatus Methanohalarchaeum</taxon>
    </lineage>
</organism>
<evidence type="ECO:0000313" key="2">
    <source>
        <dbReference type="EMBL" id="OKY77630.1"/>
    </source>
</evidence>
<protein>
    <submittedName>
        <fullName evidence="2">Uncharacterized protein</fullName>
    </submittedName>
</protein>
<feature type="compositionally biased region" description="Basic residues" evidence="1">
    <location>
        <begin position="28"/>
        <end position="49"/>
    </location>
</feature>
<accession>A0A1Q6DTD0</accession>
<comment type="caution">
    <text evidence="2">The sequence shown here is derived from an EMBL/GenBank/DDBJ whole genome shotgun (WGS) entry which is preliminary data.</text>
</comment>
<keyword evidence="3" id="KW-1185">Reference proteome</keyword>
<feature type="compositionally biased region" description="Basic and acidic residues" evidence="1">
    <location>
        <begin position="1"/>
        <end position="10"/>
    </location>
</feature>
<dbReference type="EMBL" id="MSDW01000001">
    <property type="protein sequence ID" value="OKY77630.1"/>
    <property type="molecule type" value="Genomic_DNA"/>
</dbReference>
<reference evidence="2" key="1">
    <citation type="submission" date="2016-12" db="EMBL/GenBank/DDBJ databases">
        <title>Discovery of methanogenic haloarchaea.</title>
        <authorList>
            <person name="Sorokin D.Y."/>
            <person name="Makarova K.S."/>
            <person name="Abbas B."/>
            <person name="Ferrer M."/>
            <person name="Golyshin P.N."/>
        </authorList>
    </citation>
    <scope>NUCLEOTIDE SEQUENCE [LARGE SCALE GENOMIC DNA]</scope>
    <source>
        <strain evidence="2">HMET1</strain>
    </source>
</reference>
<evidence type="ECO:0000256" key="1">
    <source>
        <dbReference type="SAM" id="MobiDB-lite"/>
    </source>
</evidence>
<dbReference type="Proteomes" id="UP000185744">
    <property type="component" value="Unassembled WGS sequence"/>
</dbReference>
<evidence type="ECO:0000313" key="3">
    <source>
        <dbReference type="Proteomes" id="UP000185744"/>
    </source>
</evidence>
<feature type="region of interest" description="Disordered" evidence="1">
    <location>
        <begin position="1"/>
        <end position="56"/>
    </location>
</feature>
<dbReference type="AlphaFoldDB" id="A0A1Q6DTD0"/>
<gene>
    <name evidence="2" type="ORF">BTN85_0098</name>
</gene>
<dbReference type="InParanoid" id="A0A1Q6DTD0"/>
<proteinExistence type="predicted"/>
<name>A0A1Q6DTD0_METT1</name>